<dbReference type="EMBL" id="CP124855">
    <property type="protein sequence ID" value="WHF52777.1"/>
    <property type="molecule type" value="Genomic_DNA"/>
</dbReference>
<organism evidence="9 10">
    <name type="scientific">Chryseobacterium gotjawalense</name>
    <dbReference type="NCBI Taxonomy" id="3042315"/>
    <lineage>
        <taxon>Bacteria</taxon>
        <taxon>Pseudomonadati</taxon>
        <taxon>Bacteroidota</taxon>
        <taxon>Flavobacteriia</taxon>
        <taxon>Flavobacteriales</taxon>
        <taxon>Weeksellaceae</taxon>
        <taxon>Chryseobacterium group</taxon>
        <taxon>Chryseobacterium</taxon>
    </lineage>
</organism>
<dbReference type="SFLD" id="SFLDG00180">
    <property type="entry name" value="muconate_cycloisomerase"/>
    <property type="match status" value="1"/>
</dbReference>
<dbReference type="SFLD" id="SFLDG01258">
    <property type="entry name" value="(chloro)muconate_cycloisomeras"/>
    <property type="match status" value="1"/>
</dbReference>
<evidence type="ECO:0000313" key="9">
    <source>
        <dbReference type="EMBL" id="WHF52777.1"/>
    </source>
</evidence>
<dbReference type="Gene3D" id="3.30.390.10">
    <property type="entry name" value="Enolase-like, N-terminal domain"/>
    <property type="match status" value="1"/>
</dbReference>
<dbReference type="Pfam" id="PF13378">
    <property type="entry name" value="MR_MLE_C"/>
    <property type="match status" value="1"/>
</dbReference>
<keyword evidence="5" id="KW-0058">Aromatic hydrocarbons catabolism</keyword>
<dbReference type="CDD" id="cd03318">
    <property type="entry name" value="MLE"/>
    <property type="match status" value="1"/>
</dbReference>
<dbReference type="SUPFAM" id="SSF54826">
    <property type="entry name" value="Enolase N-terminal domain-like"/>
    <property type="match status" value="1"/>
</dbReference>
<dbReference type="PANTHER" id="PTHR48073">
    <property type="entry name" value="O-SUCCINYLBENZOATE SYNTHASE-RELATED"/>
    <property type="match status" value="1"/>
</dbReference>
<feature type="domain" description="Mandelate racemase/muconate lactonizing enzyme C-terminal" evidence="8">
    <location>
        <begin position="168"/>
        <end position="265"/>
    </location>
</feature>
<proteinExistence type="inferred from homology"/>
<evidence type="ECO:0000259" key="8">
    <source>
        <dbReference type="SMART" id="SM00922"/>
    </source>
</evidence>
<dbReference type="SMART" id="SM00922">
    <property type="entry name" value="MR_MLE"/>
    <property type="match status" value="1"/>
</dbReference>
<evidence type="ECO:0000256" key="3">
    <source>
        <dbReference type="ARBA" id="ARBA00008031"/>
    </source>
</evidence>
<keyword evidence="4" id="KW-0479">Metal-binding</keyword>
<evidence type="ECO:0000256" key="7">
    <source>
        <dbReference type="ARBA" id="ARBA00023235"/>
    </source>
</evidence>
<dbReference type="SUPFAM" id="SSF51604">
    <property type="entry name" value="Enolase C-terminal domain-like"/>
    <property type="match status" value="1"/>
</dbReference>
<dbReference type="InterPro" id="IPR013370">
    <property type="entry name" value="Chloromuconate_cycloisomerase"/>
</dbReference>
<dbReference type="Proteomes" id="UP001241656">
    <property type="component" value="Chromosome"/>
</dbReference>
<dbReference type="PROSITE" id="PS00908">
    <property type="entry name" value="MR_MLE_1"/>
    <property type="match status" value="1"/>
</dbReference>
<dbReference type="InterPro" id="IPR013342">
    <property type="entry name" value="Mandelate_racemase_C"/>
</dbReference>
<reference evidence="9 10" key="1">
    <citation type="submission" date="2023-05" db="EMBL/GenBank/DDBJ databases">
        <title>Genomic insight into Chryseobacterium sp. wdc7 isolated forest soil (Gotjawal).</title>
        <authorList>
            <person name="Park S.-J."/>
        </authorList>
    </citation>
    <scope>NUCLEOTIDE SEQUENCE [LARGE SCALE GENOMIC DNA]</scope>
    <source>
        <strain evidence="10">wdc7</strain>
    </source>
</reference>
<dbReference type="RefSeq" id="WP_282906039.1">
    <property type="nucleotide sequence ID" value="NZ_CP124855.1"/>
</dbReference>
<comment type="cofactor">
    <cofactor evidence="1">
        <name>Mn(2+)</name>
        <dbReference type="ChEBI" id="CHEBI:29035"/>
    </cofactor>
</comment>
<evidence type="ECO:0000256" key="1">
    <source>
        <dbReference type="ARBA" id="ARBA00001936"/>
    </source>
</evidence>
<keyword evidence="7" id="KW-0413">Isomerase</keyword>
<dbReference type="SFLD" id="SFLDF00009">
    <property type="entry name" value="o-succinylbenzoate_synthase"/>
    <property type="match status" value="1"/>
</dbReference>
<dbReference type="InterPro" id="IPR036849">
    <property type="entry name" value="Enolase-like_C_sf"/>
</dbReference>
<dbReference type="Pfam" id="PF02746">
    <property type="entry name" value="MR_MLE_N"/>
    <property type="match status" value="1"/>
</dbReference>
<dbReference type="InterPro" id="IPR013341">
    <property type="entry name" value="Mandelate_racemase_N_dom"/>
</dbReference>
<comment type="similarity">
    <text evidence="3">Belongs to the mandelate racemase/muconate lactonizing enzyme family.</text>
</comment>
<evidence type="ECO:0000256" key="5">
    <source>
        <dbReference type="ARBA" id="ARBA00022797"/>
    </source>
</evidence>
<dbReference type="InterPro" id="IPR029017">
    <property type="entry name" value="Enolase-like_N"/>
</dbReference>
<evidence type="ECO:0000256" key="4">
    <source>
        <dbReference type="ARBA" id="ARBA00022723"/>
    </source>
</evidence>
<dbReference type="InterPro" id="IPR029065">
    <property type="entry name" value="Enolase_C-like"/>
</dbReference>
<accession>A0ABY8RHZ9</accession>
<evidence type="ECO:0000256" key="2">
    <source>
        <dbReference type="ARBA" id="ARBA00005211"/>
    </source>
</evidence>
<sequence length="393" mass="42613">MLLSKRVLTNVMKHLLLQEIMSAIKITGIETFIVDLPTIRPHHLSMTVMRKQSLVIIRLFSSDGIEGIGEATTIGGISYADEFPEGIKLAIDTYFTPLLLNQDPTSVNFLMKLLDKNISGNNFAKSGIETALLDAHAKRLGVPLHQLFGGAISNTLPVLWTLASGDTDKDIAEAKKLIIDNKHNVFKLKIGTKTPSEDIKHVAAIKKALGADIKLTVDVNQAWSEQVAKRAIQKLQDAGVDLIEQPLAKHNFEGMARLTSYFEVPIMADEAAATVQDAFKLAKLNAASVFALKISKSGGLTNIAKQAAIAQGAGISLYGGTMLEGTIGTAASAHIFSTLPNLDWGTELFGPLLLTDDIVKKPITYENFSLEIPKGVGLGIELDMNQVEKYKRK</sequence>
<protein>
    <submittedName>
        <fullName evidence="9">Muconate cycloisomerase family protein</fullName>
    </submittedName>
</protein>
<dbReference type="SFLD" id="SFLDS00001">
    <property type="entry name" value="Enolase"/>
    <property type="match status" value="1"/>
</dbReference>
<dbReference type="PROSITE" id="PS00909">
    <property type="entry name" value="MR_MLE_2"/>
    <property type="match status" value="1"/>
</dbReference>
<gene>
    <name evidence="9" type="ORF">QGN23_05740</name>
</gene>
<evidence type="ECO:0000313" key="10">
    <source>
        <dbReference type="Proteomes" id="UP001241656"/>
    </source>
</evidence>
<dbReference type="InterPro" id="IPR018110">
    <property type="entry name" value="Mandel_Rmase/mucon_lact_enz_CS"/>
</dbReference>
<dbReference type="Gene3D" id="3.20.20.120">
    <property type="entry name" value="Enolase-like C-terminal domain"/>
    <property type="match status" value="1"/>
</dbReference>
<dbReference type="PANTHER" id="PTHR48073:SF2">
    <property type="entry name" value="O-SUCCINYLBENZOATE SYNTHASE"/>
    <property type="match status" value="1"/>
</dbReference>
<keyword evidence="6" id="KW-0464">Manganese</keyword>
<comment type="pathway">
    <text evidence="2">Aromatic compound metabolism.</text>
</comment>
<keyword evidence="10" id="KW-1185">Reference proteome</keyword>
<name>A0ABY8RHZ9_9FLAO</name>
<evidence type="ECO:0000256" key="6">
    <source>
        <dbReference type="ARBA" id="ARBA00023211"/>
    </source>
</evidence>
<dbReference type="NCBIfam" id="TIGR02534">
    <property type="entry name" value="mucon_cyclo"/>
    <property type="match status" value="1"/>
</dbReference>